<organism evidence="1 2">
    <name type="scientific">Sporomusa sphaeroides DSM 2875</name>
    <dbReference type="NCBI Taxonomy" id="1337886"/>
    <lineage>
        <taxon>Bacteria</taxon>
        <taxon>Bacillati</taxon>
        <taxon>Bacillota</taxon>
        <taxon>Negativicutes</taxon>
        <taxon>Selenomonadales</taxon>
        <taxon>Sporomusaceae</taxon>
        <taxon>Sporomusa</taxon>
    </lineage>
</organism>
<dbReference type="EMBL" id="FCOW01000045">
    <property type="protein sequence ID" value="CVK21738.1"/>
    <property type="molecule type" value="Genomic_DNA"/>
</dbReference>
<dbReference type="Proteomes" id="UP000245702">
    <property type="component" value="Unassembled WGS sequence"/>
</dbReference>
<protein>
    <submittedName>
        <fullName evidence="1">Uncharacterized protein</fullName>
    </submittedName>
</protein>
<evidence type="ECO:0000313" key="2">
    <source>
        <dbReference type="Proteomes" id="UP000245702"/>
    </source>
</evidence>
<sequence length="48" mass="5242">MWIIGTVADAYLLTQMIFELSGKPGAYFILGGDSDRQAPYLSTIQTTS</sequence>
<name>A0ABP2CE57_9FIRM</name>
<proteinExistence type="predicted"/>
<keyword evidence="2" id="KW-1185">Reference proteome</keyword>
<accession>A0ABP2CE57</accession>
<gene>
    <name evidence="1" type="ORF">SSPH_04446</name>
</gene>
<evidence type="ECO:0000313" key="1">
    <source>
        <dbReference type="EMBL" id="CVK21738.1"/>
    </source>
</evidence>
<reference evidence="1 2" key="1">
    <citation type="submission" date="2016-01" db="EMBL/GenBank/DDBJ databases">
        <authorList>
            <person name="Brown R."/>
        </authorList>
    </citation>
    <scope>NUCLEOTIDE SEQUENCE [LARGE SCALE GENOMIC DNA]</scope>
    <source>
        <strain evidence="1">Sporomusa sphaeroides DSM 2875</strain>
    </source>
</reference>
<comment type="caution">
    <text evidence="1">The sequence shown here is derived from an EMBL/GenBank/DDBJ whole genome shotgun (WGS) entry which is preliminary data.</text>
</comment>